<keyword evidence="4" id="KW-1185">Reference proteome</keyword>
<evidence type="ECO:0000256" key="2">
    <source>
        <dbReference type="SAM" id="Phobius"/>
    </source>
</evidence>
<name>A0A210PPW4_MIZYE</name>
<sequence>MVRNNLAASVNSDLIETLEDDDDDGELDEVSLNSDSSRSREPQLHTWPTMIGVVQLCNGFITAILGTLEIFVIPLVEHPDDAVHLHLGKDNCYGAGVLAGFFMILTGSTGIRASISRRPTSVRKFFNLTLFTLVLYMVIMVVLILGYALDWTKHDQYKEDSSLYEIHIFVTISTILGFLFCIAAFIQYYETVFFGNFQLCRRWMLCLCPSLAEVPIRYRSPSQEGLINVDSSMPV</sequence>
<dbReference type="OrthoDB" id="6246408at2759"/>
<keyword evidence="2" id="KW-1133">Transmembrane helix</keyword>
<reference evidence="3 4" key="1">
    <citation type="journal article" date="2017" name="Nat. Ecol. Evol.">
        <title>Scallop genome provides insights into evolution of bilaterian karyotype and development.</title>
        <authorList>
            <person name="Wang S."/>
            <person name="Zhang J."/>
            <person name="Jiao W."/>
            <person name="Li J."/>
            <person name="Xun X."/>
            <person name="Sun Y."/>
            <person name="Guo X."/>
            <person name="Huan P."/>
            <person name="Dong B."/>
            <person name="Zhang L."/>
            <person name="Hu X."/>
            <person name="Sun X."/>
            <person name="Wang J."/>
            <person name="Zhao C."/>
            <person name="Wang Y."/>
            <person name="Wang D."/>
            <person name="Huang X."/>
            <person name="Wang R."/>
            <person name="Lv J."/>
            <person name="Li Y."/>
            <person name="Zhang Z."/>
            <person name="Liu B."/>
            <person name="Lu W."/>
            <person name="Hui Y."/>
            <person name="Liang J."/>
            <person name="Zhou Z."/>
            <person name="Hou R."/>
            <person name="Li X."/>
            <person name="Liu Y."/>
            <person name="Li H."/>
            <person name="Ning X."/>
            <person name="Lin Y."/>
            <person name="Zhao L."/>
            <person name="Xing Q."/>
            <person name="Dou J."/>
            <person name="Li Y."/>
            <person name="Mao J."/>
            <person name="Guo H."/>
            <person name="Dou H."/>
            <person name="Li T."/>
            <person name="Mu C."/>
            <person name="Jiang W."/>
            <person name="Fu Q."/>
            <person name="Fu X."/>
            <person name="Miao Y."/>
            <person name="Liu J."/>
            <person name="Yu Q."/>
            <person name="Li R."/>
            <person name="Liao H."/>
            <person name="Li X."/>
            <person name="Kong Y."/>
            <person name="Jiang Z."/>
            <person name="Chourrout D."/>
            <person name="Li R."/>
            <person name="Bao Z."/>
        </authorList>
    </citation>
    <scope>NUCLEOTIDE SEQUENCE [LARGE SCALE GENOMIC DNA]</scope>
    <source>
        <strain evidence="3 4">PY_sf001</strain>
    </source>
</reference>
<dbReference type="EMBL" id="NEDP02005564">
    <property type="protein sequence ID" value="OWF38512.1"/>
    <property type="molecule type" value="Genomic_DNA"/>
</dbReference>
<dbReference type="InterPro" id="IPR030417">
    <property type="entry name" value="MS4A"/>
</dbReference>
<proteinExistence type="predicted"/>
<accession>A0A210PPW4</accession>
<protein>
    <submittedName>
        <fullName evidence="3">Uncharacterized protein</fullName>
    </submittedName>
</protein>
<gene>
    <name evidence="3" type="ORF">KP79_PYT24009</name>
</gene>
<evidence type="ECO:0000313" key="3">
    <source>
        <dbReference type="EMBL" id="OWF38512.1"/>
    </source>
</evidence>
<evidence type="ECO:0000313" key="4">
    <source>
        <dbReference type="Proteomes" id="UP000242188"/>
    </source>
</evidence>
<feature type="transmembrane region" description="Helical" evidence="2">
    <location>
        <begin position="93"/>
        <end position="113"/>
    </location>
</feature>
<keyword evidence="2" id="KW-0472">Membrane</keyword>
<feature type="compositionally biased region" description="Acidic residues" evidence="1">
    <location>
        <begin position="18"/>
        <end position="29"/>
    </location>
</feature>
<feature type="transmembrane region" description="Helical" evidence="2">
    <location>
        <begin position="168"/>
        <end position="189"/>
    </location>
</feature>
<comment type="caution">
    <text evidence="3">The sequence shown here is derived from an EMBL/GenBank/DDBJ whole genome shotgun (WGS) entry which is preliminary data.</text>
</comment>
<dbReference type="PANTHER" id="PTHR23320">
    <property type="entry name" value="MEMBRANE-SPANNING 4-DOMAINS SUBFAMILY A MS4A -RELATED"/>
    <property type="match status" value="1"/>
</dbReference>
<dbReference type="Proteomes" id="UP000242188">
    <property type="component" value="Unassembled WGS sequence"/>
</dbReference>
<dbReference type="AlphaFoldDB" id="A0A210PPW4"/>
<organism evidence="3 4">
    <name type="scientific">Mizuhopecten yessoensis</name>
    <name type="common">Japanese scallop</name>
    <name type="synonym">Patinopecten yessoensis</name>
    <dbReference type="NCBI Taxonomy" id="6573"/>
    <lineage>
        <taxon>Eukaryota</taxon>
        <taxon>Metazoa</taxon>
        <taxon>Spiralia</taxon>
        <taxon>Lophotrochozoa</taxon>
        <taxon>Mollusca</taxon>
        <taxon>Bivalvia</taxon>
        <taxon>Autobranchia</taxon>
        <taxon>Pteriomorphia</taxon>
        <taxon>Pectinida</taxon>
        <taxon>Pectinoidea</taxon>
        <taxon>Pectinidae</taxon>
        <taxon>Mizuhopecten</taxon>
    </lineage>
</organism>
<feature type="region of interest" description="Disordered" evidence="1">
    <location>
        <begin position="18"/>
        <end position="41"/>
    </location>
</feature>
<keyword evidence="2" id="KW-0812">Transmembrane</keyword>
<feature type="transmembrane region" description="Helical" evidence="2">
    <location>
        <begin position="47"/>
        <end position="73"/>
    </location>
</feature>
<feature type="transmembrane region" description="Helical" evidence="2">
    <location>
        <begin position="125"/>
        <end position="148"/>
    </location>
</feature>
<evidence type="ECO:0000256" key="1">
    <source>
        <dbReference type="SAM" id="MobiDB-lite"/>
    </source>
</evidence>
<dbReference type="PANTHER" id="PTHR23320:SF130">
    <property type="entry name" value="TRANSMEMBRANE PROTEIN 212"/>
    <property type="match status" value="1"/>
</dbReference>